<comment type="caution">
    <text evidence="5">The sequence shown here is derived from an EMBL/GenBank/DDBJ whole genome shotgun (WGS) entry which is preliminary data.</text>
</comment>
<dbReference type="Gene3D" id="3.40.50.2300">
    <property type="match status" value="1"/>
</dbReference>
<evidence type="ECO:0000313" key="5">
    <source>
        <dbReference type="EMBL" id="RIE00211.1"/>
    </source>
</evidence>
<evidence type="ECO:0000256" key="1">
    <source>
        <dbReference type="ARBA" id="ARBA00023015"/>
    </source>
</evidence>
<organism evidence="5 6">
    <name type="scientific">Cohnella faecalis</name>
    <dbReference type="NCBI Taxonomy" id="2315694"/>
    <lineage>
        <taxon>Bacteria</taxon>
        <taxon>Bacillati</taxon>
        <taxon>Bacillota</taxon>
        <taxon>Bacilli</taxon>
        <taxon>Bacillales</taxon>
        <taxon>Paenibacillaceae</taxon>
        <taxon>Cohnella</taxon>
    </lineage>
</organism>
<dbReference type="PANTHER" id="PTHR30146:SF24">
    <property type="entry name" value="XYLOSE OPERON REGULATORY PROTEIN"/>
    <property type="match status" value="1"/>
</dbReference>
<sequence>MYVPVPAKISSRRFDFRSLQRLKGGRKIDEVPIVNKVTMKDIAREAKVSPATVSYILNNVENQTITDETRCRVLDTAKKLNYIPSLTARSLAKGKSGMLGLLLNRNAQEGFWKQLYYGTLIERMEKNCKKEGYHLLVSGMEADQPNLDIVQQRKMDGVLLVDVKEGVFRNISVHFSIGTPIVLLDSFIEDSLFHKVVFDYRTAFTKWKERTGDTDNGSFLVMESFNNARMVEEIIKASQMESDSIYVLTSDNADGLKPFLELQRGKKGIVINEFIGALVMNASYGLDLEISVICTSNCPEILPPHVHTFLMDADRCPIDISFQILHFYIQSQTVTKDGAYPQTAYSPYVYIPFH</sequence>
<name>A0A398CKK2_9BACL</name>
<dbReference type="GO" id="GO:0003700">
    <property type="term" value="F:DNA-binding transcription factor activity"/>
    <property type="evidence" value="ECO:0007669"/>
    <property type="project" value="TreeGrafter"/>
</dbReference>
<keyword evidence="1" id="KW-0805">Transcription regulation</keyword>
<evidence type="ECO:0000313" key="6">
    <source>
        <dbReference type="Proteomes" id="UP000266340"/>
    </source>
</evidence>
<gene>
    <name evidence="5" type="ORF">D3H35_29695</name>
</gene>
<dbReference type="PROSITE" id="PS00356">
    <property type="entry name" value="HTH_LACI_1"/>
    <property type="match status" value="1"/>
</dbReference>
<evidence type="ECO:0000259" key="4">
    <source>
        <dbReference type="PROSITE" id="PS50932"/>
    </source>
</evidence>
<dbReference type="AlphaFoldDB" id="A0A398CKK2"/>
<keyword evidence="6" id="KW-1185">Reference proteome</keyword>
<dbReference type="EMBL" id="QXJM01000063">
    <property type="protein sequence ID" value="RIE00211.1"/>
    <property type="molecule type" value="Genomic_DNA"/>
</dbReference>
<dbReference type="SMART" id="SM00354">
    <property type="entry name" value="HTH_LACI"/>
    <property type="match status" value="1"/>
</dbReference>
<dbReference type="CDD" id="cd01392">
    <property type="entry name" value="HTH_LacI"/>
    <property type="match status" value="1"/>
</dbReference>
<dbReference type="PANTHER" id="PTHR30146">
    <property type="entry name" value="LACI-RELATED TRANSCRIPTIONAL REPRESSOR"/>
    <property type="match status" value="1"/>
</dbReference>
<accession>A0A398CKK2</accession>
<protein>
    <submittedName>
        <fullName evidence="5">LacI family transcriptional regulator</fullName>
    </submittedName>
</protein>
<dbReference type="SUPFAM" id="SSF47413">
    <property type="entry name" value="lambda repressor-like DNA-binding domains"/>
    <property type="match status" value="1"/>
</dbReference>
<reference evidence="5 6" key="1">
    <citation type="submission" date="2018-09" db="EMBL/GenBank/DDBJ databases">
        <title>Cohnella cavernae sp. nov., isolated from a karst cave.</title>
        <authorList>
            <person name="Zhu H."/>
        </authorList>
    </citation>
    <scope>NUCLEOTIDE SEQUENCE [LARGE SCALE GENOMIC DNA]</scope>
    <source>
        <strain evidence="5 6">K2E09-144</strain>
    </source>
</reference>
<evidence type="ECO:0000256" key="3">
    <source>
        <dbReference type="ARBA" id="ARBA00023163"/>
    </source>
</evidence>
<dbReference type="InterPro" id="IPR010982">
    <property type="entry name" value="Lambda_DNA-bd_dom_sf"/>
</dbReference>
<feature type="domain" description="HTH lacI-type" evidence="4">
    <location>
        <begin position="37"/>
        <end position="93"/>
    </location>
</feature>
<dbReference type="GO" id="GO:0000976">
    <property type="term" value="F:transcription cis-regulatory region binding"/>
    <property type="evidence" value="ECO:0007669"/>
    <property type="project" value="TreeGrafter"/>
</dbReference>
<dbReference type="Gene3D" id="1.10.260.40">
    <property type="entry name" value="lambda repressor-like DNA-binding domains"/>
    <property type="match status" value="1"/>
</dbReference>
<dbReference type="Proteomes" id="UP000266340">
    <property type="component" value="Unassembled WGS sequence"/>
</dbReference>
<dbReference type="PROSITE" id="PS50932">
    <property type="entry name" value="HTH_LACI_2"/>
    <property type="match status" value="1"/>
</dbReference>
<dbReference type="Pfam" id="PF00356">
    <property type="entry name" value="LacI"/>
    <property type="match status" value="1"/>
</dbReference>
<dbReference type="InterPro" id="IPR000843">
    <property type="entry name" value="HTH_LacI"/>
</dbReference>
<proteinExistence type="predicted"/>
<evidence type="ECO:0000256" key="2">
    <source>
        <dbReference type="ARBA" id="ARBA00023125"/>
    </source>
</evidence>
<keyword evidence="3" id="KW-0804">Transcription</keyword>
<dbReference type="SUPFAM" id="SSF53822">
    <property type="entry name" value="Periplasmic binding protein-like I"/>
    <property type="match status" value="1"/>
</dbReference>
<keyword evidence="2" id="KW-0238">DNA-binding</keyword>
<dbReference type="InterPro" id="IPR028082">
    <property type="entry name" value="Peripla_BP_I"/>
</dbReference>